<dbReference type="InterPro" id="IPR050614">
    <property type="entry name" value="Synaptic_Scaffolding_LAP-MAGUK"/>
</dbReference>
<comment type="caution">
    <text evidence="3">The sequence shown here is derived from an EMBL/GenBank/DDBJ whole genome shotgun (WGS) entry which is preliminary data.</text>
</comment>
<dbReference type="PROSITE" id="PS50106">
    <property type="entry name" value="PDZ"/>
    <property type="match status" value="1"/>
</dbReference>
<evidence type="ECO:0000256" key="1">
    <source>
        <dbReference type="SAM" id="MobiDB-lite"/>
    </source>
</evidence>
<reference evidence="3 4" key="1">
    <citation type="submission" date="2024-10" db="EMBL/GenBank/DDBJ databases">
        <authorList>
            <person name="Kim D."/>
        </authorList>
    </citation>
    <scope>NUCLEOTIDE SEQUENCE [LARGE SCALE GENOMIC DNA]</scope>
    <source>
        <strain evidence="3">BH-2024</strain>
    </source>
</reference>
<dbReference type="EMBL" id="JBICBT010000324">
    <property type="protein sequence ID" value="KAL3117414.1"/>
    <property type="molecule type" value="Genomic_DNA"/>
</dbReference>
<feature type="domain" description="PDZ" evidence="2">
    <location>
        <begin position="441"/>
        <end position="501"/>
    </location>
</feature>
<keyword evidence="4" id="KW-1185">Reference proteome</keyword>
<feature type="compositionally biased region" description="Basic residues" evidence="1">
    <location>
        <begin position="196"/>
        <end position="209"/>
    </location>
</feature>
<evidence type="ECO:0000313" key="3">
    <source>
        <dbReference type="EMBL" id="KAL3117414.1"/>
    </source>
</evidence>
<dbReference type="AlphaFoldDB" id="A0ABD2LSZ1"/>
<feature type="region of interest" description="Disordered" evidence="1">
    <location>
        <begin position="139"/>
        <end position="304"/>
    </location>
</feature>
<organism evidence="3 4">
    <name type="scientific">Heterodera trifolii</name>
    <dbReference type="NCBI Taxonomy" id="157864"/>
    <lineage>
        <taxon>Eukaryota</taxon>
        <taxon>Metazoa</taxon>
        <taxon>Ecdysozoa</taxon>
        <taxon>Nematoda</taxon>
        <taxon>Chromadorea</taxon>
        <taxon>Rhabditida</taxon>
        <taxon>Tylenchina</taxon>
        <taxon>Tylenchomorpha</taxon>
        <taxon>Tylenchoidea</taxon>
        <taxon>Heteroderidae</taxon>
        <taxon>Heteroderinae</taxon>
        <taxon>Heterodera</taxon>
    </lineage>
</organism>
<proteinExistence type="predicted"/>
<dbReference type="PANTHER" id="PTHR23119:SF44">
    <property type="entry name" value="PROTEIN LAP4"/>
    <property type="match status" value="1"/>
</dbReference>
<dbReference type="InterPro" id="IPR036034">
    <property type="entry name" value="PDZ_sf"/>
</dbReference>
<protein>
    <recommendedName>
        <fullName evidence="2">PDZ domain-containing protein</fullName>
    </recommendedName>
</protein>
<dbReference type="PANTHER" id="PTHR23119">
    <property type="entry name" value="DISCS LARGE"/>
    <property type="match status" value="1"/>
</dbReference>
<dbReference type="InterPro" id="IPR001478">
    <property type="entry name" value="PDZ"/>
</dbReference>
<dbReference type="Proteomes" id="UP001620626">
    <property type="component" value="Unassembled WGS sequence"/>
</dbReference>
<evidence type="ECO:0000259" key="2">
    <source>
        <dbReference type="PROSITE" id="PS50106"/>
    </source>
</evidence>
<sequence>MFRSPSEPSPFSSTRCPYDTQARCGRPYCLFAHQADDTVDVVEDTANDVLVLDSDHLSDGGRSSVGTEIRQENPTDTANDVLVSVTICPTLAGHQWEQKFDRKIRLVSLHKCNNNSDRMGFFLKGISAPFQVRLLPSILPSPPPQKKSKNVATAINRRQLRSHADIEVDEEEDEKENKRPDGRKRKVPKLCELCPHRTHQKDHLKRNMSIHRDPNGPKYRYCGAPITPQKLVQHEKTCGARNSTPAGASKVQQQKASKTQQQPSTSDTADAHDHPSDQLRSAPKHRQVEAKQQLQQPSTAARQKVKDVGFDHPFASSTSATDCAVAVASSAMMPSSCSSAVIGTTHSPSSSSFHAAGTNAGATDGGPTKLCLRFCCLLLLPKSASSFWRCSSVLLFHHHHQHFRPTNPNPTETVPKCVAAQALLVAELPFSDSQFDGTVEEVLLVRDARNSLGLPIVGGIDHCSPPFGTPANPGVFISRIVSNSPDNVTRRLRIGYRLLKVVLVNEFNSLPERISQIVKANEELQQKFSSRK</sequence>
<feature type="compositionally biased region" description="Polar residues" evidence="1">
    <location>
        <begin position="290"/>
        <end position="301"/>
    </location>
</feature>
<gene>
    <name evidence="3" type="ORF">niasHT_000165</name>
</gene>
<dbReference type="SUPFAM" id="SSF50156">
    <property type="entry name" value="PDZ domain-like"/>
    <property type="match status" value="1"/>
</dbReference>
<feature type="compositionally biased region" description="Low complexity" evidence="1">
    <location>
        <begin position="246"/>
        <end position="264"/>
    </location>
</feature>
<evidence type="ECO:0000313" key="4">
    <source>
        <dbReference type="Proteomes" id="UP001620626"/>
    </source>
</evidence>
<accession>A0ABD2LSZ1</accession>
<name>A0ABD2LSZ1_9BILA</name>
<dbReference type="Gene3D" id="2.30.42.10">
    <property type="match status" value="1"/>
</dbReference>